<evidence type="ECO:0000313" key="11">
    <source>
        <dbReference type="EMBL" id="CBX94363.1"/>
    </source>
</evidence>
<evidence type="ECO:0000256" key="4">
    <source>
        <dbReference type="ARBA" id="ARBA00022723"/>
    </source>
</evidence>
<dbReference type="OMA" id="HACYQCL"/>
<dbReference type="GO" id="GO:0005634">
    <property type="term" value="C:nucleus"/>
    <property type="evidence" value="ECO:0007669"/>
    <property type="project" value="UniProtKB-SubCell"/>
</dbReference>
<dbReference type="GeneID" id="13291007"/>
<dbReference type="InterPro" id="IPR019786">
    <property type="entry name" value="Zinc_finger_PHD-type_CS"/>
</dbReference>
<dbReference type="InterPro" id="IPR013083">
    <property type="entry name" value="Znf_RING/FYVE/PHD"/>
</dbReference>
<evidence type="ECO:0000256" key="6">
    <source>
        <dbReference type="ARBA" id="ARBA00022833"/>
    </source>
</evidence>
<dbReference type="InterPro" id="IPR001965">
    <property type="entry name" value="Znf_PHD"/>
</dbReference>
<comment type="subcellular location">
    <subcellularLocation>
        <location evidence="2">Chromosome</location>
    </subcellularLocation>
    <subcellularLocation>
        <location evidence="1">Nucleus</location>
    </subcellularLocation>
</comment>
<keyword evidence="7" id="KW-0539">Nucleus</keyword>
<feature type="compositionally biased region" description="Polar residues" evidence="9">
    <location>
        <begin position="374"/>
        <end position="386"/>
    </location>
</feature>
<evidence type="ECO:0000313" key="12">
    <source>
        <dbReference type="Proteomes" id="UP000002668"/>
    </source>
</evidence>
<gene>
    <name evidence="11" type="ORF">LEMA_P121270.1</name>
</gene>
<keyword evidence="3" id="KW-0158">Chromosome</keyword>
<dbReference type="SMART" id="SM00249">
    <property type="entry name" value="PHD"/>
    <property type="match status" value="1"/>
</dbReference>
<feature type="domain" description="HORMA" evidence="10">
    <location>
        <begin position="64"/>
        <end position="295"/>
    </location>
</feature>
<evidence type="ECO:0000256" key="7">
    <source>
        <dbReference type="ARBA" id="ARBA00023242"/>
    </source>
</evidence>
<dbReference type="GO" id="GO:0007130">
    <property type="term" value="P:synaptonemal complex assembly"/>
    <property type="evidence" value="ECO:0007669"/>
    <property type="project" value="TreeGrafter"/>
</dbReference>
<dbReference type="OrthoDB" id="1928087at2759"/>
<evidence type="ECO:0000256" key="2">
    <source>
        <dbReference type="ARBA" id="ARBA00004286"/>
    </source>
</evidence>
<dbReference type="GO" id="GO:0008270">
    <property type="term" value="F:zinc ion binding"/>
    <property type="evidence" value="ECO:0007669"/>
    <property type="project" value="UniProtKB-KW"/>
</dbReference>
<dbReference type="eggNOG" id="KOG4652">
    <property type="taxonomic scope" value="Eukaryota"/>
</dbReference>
<dbReference type="STRING" id="985895.E4ZSI3"/>
<proteinExistence type="predicted"/>
<evidence type="ECO:0000256" key="9">
    <source>
        <dbReference type="SAM" id="MobiDB-lite"/>
    </source>
</evidence>
<keyword evidence="8" id="KW-0469">Meiosis</keyword>
<name>E4ZSI3_LEPMJ</name>
<dbReference type="PROSITE" id="PS01359">
    <property type="entry name" value="ZF_PHD_1"/>
    <property type="match status" value="1"/>
</dbReference>
<evidence type="ECO:0000256" key="5">
    <source>
        <dbReference type="ARBA" id="ARBA00022771"/>
    </source>
</evidence>
<evidence type="ECO:0000256" key="3">
    <source>
        <dbReference type="ARBA" id="ARBA00022454"/>
    </source>
</evidence>
<protein>
    <recommendedName>
        <fullName evidence="10">HORMA domain-containing protein</fullName>
    </recommendedName>
</protein>
<feature type="region of interest" description="Disordered" evidence="9">
    <location>
        <begin position="1"/>
        <end position="37"/>
    </location>
</feature>
<dbReference type="SUPFAM" id="SSF56019">
    <property type="entry name" value="The spindle assembly checkpoint protein mad2"/>
    <property type="match status" value="1"/>
</dbReference>
<dbReference type="InterPro" id="IPR003511">
    <property type="entry name" value="HORMA_dom"/>
</dbReference>
<keyword evidence="12" id="KW-1185">Reference proteome</keyword>
<keyword evidence="4" id="KW-0479">Metal-binding</keyword>
<reference evidence="12" key="1">
    <citation type="journal article" date="2011" name="Nat. Commun.">
        <title>Effector diversification within compartments of the Leptosphaeria maculans genome affected by Repeat-Induced Point mutations.</title>
        <authorList>
            <person name="Rouxel T."/>
            <person name="Grandaubert J."/>
            <person name="Hane J.K."/>
            <person name="Hoede C."/>
            <person name="van de Wouw A.P."/>
            <person name="Couloux A."/>
            <person name="Dominguez V."/>
            <person name="Anthouard V."/>
            <person name="Bally P."/>
            <person name="Bourras S."/>
            <person name="Cozijnsen A.J."/>
            <person name="Ciuffetti L.M."/>
            <person name="Degrave A."/>
            <person name="Dilmaghani A."/>
            <person name="Duret L."/>
            <person name="Fudal I."/>
            <person name="Goodwin S.B."/>
            <person name="Gout L."/>
            <person name="Glaser N."/>
            <person name="Linglin J."/>
            <person name="Kema G.H.J."/>
            <person name="Lapalu N."/>
            <person name="Lawrence C.B."/>
            <person name="May K."/>
            <person name="Meyer M."/>
            <person name="Ollivier B."/>
            <person name="Poulain J."/>
            <person name="Schoch C.L."/>
            <person name="Simon A."/>
            <person name="Spatafora J.W."/>
            <person name="Stachowiak A."/>
            <person name="Turgeon B.G."/>
            <person name="Tyler B.M."/>
            <person name="Vincent D."/>
            <person name="Weissenbach J."/>
            <person name="Amselem J."/>
            <person name="Quesneville H."/>
            <person name="Oliver R.P."/>
            <person name="Wincker P."/>
            <person name="Balesdent M.-H."/>
            <person name="Howlett B.J."/>
        </authorList>
    </citation>
    <scope>NUCLEOTIDE SEQUENCE [LARGE SCALE GENOMIC DNA]</scope>
    <source>
        <strain evidence="12">JN3 / isolate v23.1.3 / race Av1-4-5-6-7-8</strain>
    </source>
</reference>
<dbReference type="eggNOG" id="KOG1844">
    <property type="taxonomic scope" value="Eukaryota"/>
</dbReference>
<dbReference type="InterPro" id="IPR011011">
    <property type="entry name" value="Znf_FYVE_PHD"/>
</dbReference>
<dbReference type="GO" id="GO:0005694">
    <property type="term" value="C:chromosome"/>
    <property type="evidence" value="ECO:0007669"/>
    <property type="project" value="UniProtKB-SubCell"/>
</dbReference>
<evidence type="ECO:0000256" key="8">
    <source>
        <dbReference type="ARBA" id="ARBA00023254"/>
    </source>
</evidence>
<accession>E4ZSI3</accession>
<keyword evidence="6" id="KW-0862">Zinc</keyword>
<dbReference type="EMBL" id="FP929122">
    <property type="protein sequence ID" value="CBX94363.1"/>
    <property type="molecule type" value="Genomic_DNA"/>
</dbReference>
<dbReference type="Gene3D" id="3.30.900.10">
    <property type="entry name" value="HORMA domain"/>
    <property type="match status" value="1"/>
</dbReference>
<evidence type="ECO:0000259" key="10">
    <source>
        <dbReference type="PROSITE" id="PS50815"/>
    </source>
</evidence>
<dbReference type="Gene3D" id="3.30.40.10">
    <property type="entry name" value="Zinc/RING finger domain, C3HC4 (zinc finger)"/>
    <property type="match status" value="1"/>
</dbReference>
<dbReference type="Proteomes" id="UP000002668">
    <property type="component" value="Genome"/>
</dbReference>
<organism evidence="12">
    <name type="scientific">Leptosphaeria maculans (strain JN3 / isolate v23.1.3 / race Av1-4-5-6-7-8)</name>
    <name type="common">Blackleg fungus</name>
    <name type="synonym">Phoma lingam</name>
    <dbReference type="NCBI Taxonomy" id="985895"/>
    <lineage>
        <taxon>Eukaryota</taxon>
        <taxon>Fungi</taxon>
        <taxon>Dikarya</taxon>
        <taxon>Ascomycota</taxon>
        <taxon>Pezizomycotina</taxon>
        <taxon>Dothideomycetes</taxon>
        <taxon>Pleosporomycetidae</taxon>
        <taxon>Pleosporales</taxon>
        <taxon>Pleosporineae</taxon>
        <taxon>Leptosphaeriaceae</taxon>
        <taxon>Plenodomus</taxon>
        <taxon>Plenodomus lingam/Leptosphaeria maculans species complex</taxon>
    </lineage>
</organism>
<feature type="compositionally biased region" description="Basic residues" evidence="9">
    <location>
        <begin position="341"/>
        <end position="350"/>
    </location>
</feature>
<dbReference type="RefSeq" id="XP_003837807.1">
    <property type="nucleotide sequence ID" value="XM_003837759.1"/>
</dbReference>
<dbReference type="PROSITE" id="PS50815">
    <property type="entry name" value="HORMA"/>
    <property type="match status" value="1"/>
</dbReference>
<dbReference type="VEuPathDB" id="FungiDB:LEMA_P121270.1"/>
<dbReference type="Pfam" id="PF20826">
    <property type="entry name" value="PHD_5"/>
    <property type="match status" value="1"/>
</dbReference>
<dbReference type="PANTHER" id="PTHR48225">
    <property type="entry name" value="HORMA DOMAIN-CONTAINING PROTEIN 1"/>
    <property type="match status" value="1"/>
</dbReference>
<dbReference type="PANTHER" id="PTHR48225:SF7">
    <property type="entry name" value="MEIOSIS-SPECIFIC PROTEIN HOP1"/>
    <property type="match status" value="1"/>
</dbReference>
<dbReference type="SUPFAM" id="SSF57903">
    <property type="entry name" value="FYVE/PHD zinc finger"/>
    <property type="match status" value="1"/>
</dbReference>
<dbReference type="InParanoid" id="E4ZSI3"/>
<feature type="region of interest" description="Disordered" evidence="9">
    <location>
        <begin position="340"/>
        <end position="392"/>
    </location>
</feature>
<evidence type="ECO:0000256" key="1">
    <source>
        <dbReference type="ARBA" id="ARBA00004123"/>
    </source>
</evidence>
<sequence length="642" mass="72043">MAGRGKEQQANANVVSARTSRSQTSKKLTAPPGKNATQLQLQKPAAVDLATAIQAPTAQQVDQQQSQELMQIMIHASLSSVLYFRSCLPEDCFETRACLNNSSQYKYSDYTSGDQGMIQNKVGGYIRALSKGVSARADRFLHLLETGIFDAFQRGYLSSVHLTMFEEAEFPDNVLESWTLSFHYADVSGQRSLLSMDLLSDQAGSKITLSRVKLSLNDLIRKLGHSCAELPALPEERHMRVEIGYTNNRPDSYFAPGFEEPVRCVFTFASGENWERNTMNAGLVYTGHHAVALKGSHLSRINADVENALPTLMQYTEEVSRLEDVVPDLGERAERMELSRLKSHSSKRNTIRSGESSPKNAEVQELRGMLQPLENPSNTQATQPTLREQKADDVATGTYKLKFSMAVIDDADRVRDATLPRQRYVLTRTVHEPMDGHVIKCACGHAEDEGDSILCQFCHKWQHLHCMGYTGKNDAKIPSTYLCYECLLGQEERSLQQQRERAVYRRALWLLRQTNFENAQTFGRAINYSEHEAKMVMQGLREHGLLKKTGKRSKWQVVLDASAATQSCMEMYCDPSIGIERYLEPTSFSDEKSQVSMRGRAQKRSRMNGEEQGQSVARHCIYGGGTISIEAAHTPKRARQSS</sequence>
<feature type="compositionally biased region" description="Polar residues" evidence="9">
    <location>
        <begin position="8"/>
        <end position="27"/>
    </location>
</feature>
<dbReference type="InterPro" id="IPR036570">
    <property type="entry name" value="HORMA_dom_sf"/>
</dbReference>
<feature type="region of interest" description="Disordered" evidence="9">
    <location>
        <begin position="589"/>
        <end position="614"/>
    </location>
</feature>
<dbReference type="GO" id="GO:0051598">
    <property type="term" value="P:meiotic recombination checkpoint signaling"/>
    <property type="evidence" value="ECO:0007669"/>
    <property type="project" value="TreeGrafter"/>
</dbReference>
<dbReference type="InterPro" id="IPR051294">
    <property type="entry name" value="HORMA_MeioticProgression"/>
</dbReference>
<keyword evidence="5" id="KW-0863">Zinc-finger</keyword>
<dbReference type="HOGENOM" id="CLU_395860_0_0_1"/>
<dbReference type="Pfam" id="PF02301">
    <property type="entry name" value="HORMA"/>
    <property type="match status" value="1"/>
</dbReference>
<dbReference type="AlphaFoldDB" id="E4ZSI3"/>